<reference evidence="13" key="1">
    <citation type="submission" date="2020-01" db="EMBL/GenBank/DDBJ databases">
        <authorList>
            <person name="Chen W.-M."/>
        </authorList>
    </citation>
    <scope>NUCLEOTIDE SEQUENCE</scope>
    <source>
        <strain evidence="13">CYK-10</strain>
    </source>
</reference>
<dbReference type="Proteomes" id="UP001193501">
    <property type="component" value="Unassembled WGS sequence"/>
</dbReference>
<dbReference type="EMBL" id="JAABNR010000054">
    <property type="protein sequence ID" value="NBZ90107.1"/>
    <property type="molecule type" value="Genomic_DNA"/>
</dbReference>
<gene>
    <name evidence="11 13" type="primary">hisC</name>
    <name evidence="13" type="ORF">GV832_21240</name>
</gene>
<keyword evidence="5 11" id="KW-0032">Aminotransferase</keyword>
<dbReference type="NCBIfam" id="TIGR01141">
    <property type="entry name" value="hisC"/>
    <property type="match status" value="1"/>
</dbReference>
<evidence type="ECO:0000256" key="2">
    <source>
        <dbReference type="ARBA" id="ARBA00005011"/>
    </source>
</evidence>
<keyword evidence="9 11" id="KW-0368">Histidine biosynthesis</keyword>
<evidence type="ECO:0000259" key="12">
    <source>
        <dbReference type="Pfam" id="PF00155"/>
    </source>
</evidence>
<comment type="cofactor">
    <cofactor evidence="1 11">
        <name>pyridoxal 5'-phosphate</name>
        <dbReference type="ChEBI" id="CHEBI:597326"/>
    </cofactor>
</comment>
<comment type="caution">
    <text evidence="13">The sequence shown here is derived from an EMBL/GenBank/DDBJ whole genome shotgun (WGS) entry which is preliminary data.</text>
</comment>
<evidence type="ECO:0000256" key="10">
    <source>
        <dbReference type="ARBA" id="ARBA00047481"/>
    </source>
</evidence>
<dbReference type="HAMAP" id="MF_01023">
    <property type="entry name" value="HisC_aminotrans_2"/>
    <property type="match status" value="1"/>
</dbReference>
<dbReference type="GO" id="GO:0004400">
    <property type="term" value="F:histidinol-phosphate transaminase activity"/>
    <property type="evidence" value="ECO:0007669"/>
    <property type="project" value="UniProtKB-UniRule"/>
</dbReference>
<dbReference type="AlphaFoldDB" id="A0AAE4YEC5"/>
<evidence type="ECO:0000256" key="1">
    <source>
        <dbReference type="ARBA" id="ARBA00001933"/>
    </source>
</evidence>
<name>A0AAE4YEC5_9RHOB</name>
<comment type="subunit">
    <text evidence="4 11">Homodimer.</text>
</comment>
<feature type="modified residue" description="N6-(pyridoxal phosphate)lysine" evidence="11">
    <location>
        <position position="228"/>
    </location>
</feature>
<comment type="similarity">
    <text evidence="3 11">Belongs to the class-II pyridoxal-phosphate-dependent aminotransferase family. Histidinol-phosphate aminotransferase subfamily.</text>
</comment>
<dbReference type="RefSeq" id="WP_168776885.1">
    <property type="nucleotide sequence ID" value="NZ_JAABNR010000054.1"/>
</dbReference>
<comment type="catalytic activity">
    <reaction evidence="10 11">
        <text>L-histidinol phosphate + 2-oxoglutarate = 3-(imidazol-4-yl)-2-oxopropyl phosphate + L-glutamate</text>
        <dbReference type="Rhea" id="RHEA:23744"/>
        <dbReference type="ChEBI" id="CHEBI:16810"/>
        <dbReference type="ChEBI" id="CHEBI:29985"/>
        <dbReference type="ChEBI" id="CHEBI:57766"/>
        <dbReference type="ChEBI" id="CHEBI:57980"/>
        <dbReference type="EC" id="2.6.1.9"/>
    </reaction>
</comment>
<dbReference type="PANTHER" id="PTHR43643">
    <property type="entry name" value="HISTIDINOL-PHOSPHATE AMINOTRANSFERASE 2"/>
    <property type="match status" value="1"/>
</dbReference>
<evidence type="ECO:0000256" key="5">
    <source>
        <dbReference type="ARBA" id="ARBA00022576"/>
    </source>
</evidence>
<dbReference type="InterPro" id="IPR001917">
    <property type="entry name" value="Aminotrans_II_pyridoxalP_BS"/>
</dbReference>
<evidence type="ECO:0000256" key="7">
    <source>
        <dbReference type="ARBA" id="ARBA00022679"/>
    </source>
</evidence>
<keyword evidence="7 11" id="KW-0808">Transferase</keyword>
<keyword evidence="14" id="KW-1185">Reference proteome</keyword>
<accession>A0AAE4YEC5</accession>
<dbReference type="InterPro" id="IPR050106">
    <property type="entry name" value="HistidinolP_aminotransfase"/>
</dbReference>
<dbReference type="SUPFAM" id="SSF53383">
    <property type="entry name" value="PLP-dependent transferases"/>
    <property type="match status" value="1"/>
</dbReference>
<dbReference type="GO" id="GO:0000105">
    <property type="term" value="P:L-histidine biosynthetic process"/>
    <property type="evidence" value="ECO:0007669"/>
    <property type="project" value="UniProtKB-UniRule"/>
</dbReference>
<evidence type="ECO:0000256" key="11">
    <source>
        <dbReference type="HAMAP-Rule" id="MF_01023"/>
    </source>
</evidence>
<evidence type="ECO:0000313" key="14">
    <source>
        <dbReference type="Proteomes" id="UP001193501"/>
    </source>
</evidence>
<comment type="pathway">
    <text evidence="2 11">Amino-acid biosynthesis; L-histidine biosynthesis; L-histidine from 5-phospho-alpha-D-ribose 1-diphosphate: step 7/9.</text>
</comment>
<evidence type="ECO:0000256" key="3">
    <source>
        <dbReference type="ARBA" id="ARBA00007970"/>
    </source>
</evidence>
<dbReference type="GO" id="GO:0030170">
    <property type="term" value="F:pyridoxal phosphate binding"/>
    <property type="evidence" value="ECO:0007669"/>
    <property type="project" value="InterPro"/>
</dbReference>
<keyword evidence="8 11" id="KW-0663">Pyridoxal phosphate</keyword>
<dbReference type="Pfam" id="PF00155">
    <property type="entry name" value="Aminotran_1_2"/>
    <property type="match status" value="1"/>
</dbReference>
<evidence type="ECO:0000256" key="6">
    <source>
        <dbReference type="ARBA" id="ARBA00022605"/>
    </source>
</evidence>
<dbReference type="InterPro" id="IPR015422">
    <property type="entry name" value="PyrdxlP-dep_Trfase_small"/>
</dbReference>
<proteinExistence type="inferred from homology"/>
<feature type="domain" description="Aminotransferase class I/classII large" evidence="12">
    <location>
        <begin position="35"/>
        <end position="362"/>
    </location>
</feature>
<dbReference type="CDD" id="cd00609">
    <property type="entry name" value="AAT_like"/>
    <property type="match status" value="1"/>
</dbReference>
<protein>
    <recommendedName>
        <fullName evidence="11">Histidinol-phosphate aminotransferase</fullName>
        <ecNumber evidence="11">2.6.1.9</ecNumber>
    </recommendedName>
    <alternativeName>
        <fullName evidence="11">Imidazole acetol-phosphate transaminase</fullName>
    </alternativeName>
</protein>
<dbReference type="InterPro" id="IPR015421">
    <property type="entry name" value="PyrdxlP-dep_Trfase_major"/>
</dbReference>
<keyword evidence="6 11" id="KW-0028">Amino-acid biosynthesis</keyword>
<dbReference type="EC" id="2.6.1.9" evidence="11"/>
<evidence type="ECO:0000256" key="9">
    <source>
        <dbReference type="ARBA" id="ARBA00023102"/>
    </source>
</evidence>
<evidence type="ECO:0000256" key="4">
    <source>
        <dbReference type="ARBA" id="ARBA00011738"/>
    </source>
</evidence>
<organism evidence="13 14">
    <name type="scientific">Stagnihabitans tardus</name>
    <dbReference type="NCBI Taxonomy" id="2699202"/>
    <lineage>
        <taxon>Bacteria</taxon>
        <taxon>Pseudomonadati</taxon>
        <taxon>Pseudomonadota</taxon>
        <taxon>Alphaproteobacteria</taxon>
        <taxon>Rhodobacterales</taxon>
        <taxon>Paracoccaceae</taxon>
        <taxon>Stagnihabitans</taxon>
    </lineage>
</organism>
<dbReference type="InterPro" id="IPR015424">
    <property type="entry name" value="PyrdxlP-dep_Trfase"/>
</dbReference>
<dbReference type="InterPro" id="IPR005861">
    <property type="entry name" value="HisP_aminotrans"/>
</dbReference>
<evidence type="ECO:0000313" key="13">
    <source>
        <dbReference type="EMBL" id="NBZ90107.1"/>
    </source>
</evidence>
<dbReference type="PANTHER" id="PTHR43643:SF6">
    <property type="entry name" value="HISTIDINOL-PHOSPHATE AMINOTRANSFERASE"/>
    <property type="match status" value="1"/>
</dbReference>
<evidence type="ECO:0000256" key="8">
    <source>
        <dbReference type="ARBA" id="ARBA00022898"/>
    </source>
</evidence>
<dbReference type="PROSITE" id="PS00599">
    <property type="entry name" value="AA_TRANSFER_CLASS_2"/>
    <property type="match status" value="1"/>
</dbReference>
<dbReference type="Gene3D" id="3.90.1150.10">
    <property type="entry name" value="Aspartate Aminotransferase, domain 1"/>
    <property type="match status" value="1"/>
</dbReference>
<dbReference type="InterPro" id="IPR004839">
    <property type="entry name" value="Aminotransferase_I/II_large"/>
</dbReference>
<sequence>MTAPAVPLNPNLAALPPYNAGMTLSKARSLSGLDDIARLASNENPEGCYPAVLAALASPDFQPWRYADPGCTALRAALAEKLGCTADCIVAGNGSEEMIAAICRTVLEPQAVVLTVVPSFGLHEIEPLALGARVIKVPMTADAGFDLPKLEAALAKGPRLFFLSSPWNPVGPALDKASLDRLIAAIRPGTLFVLDEAYFEYADPDAPDGLKVLQASGIDHVVLRTFSKAYGLAGLRVGYAVCSHPEIARVLASAKTPFNVNGAAQVAALAALGDEAWMQASVARLRQERARVARALRAMGLAPAPSQTNFLFLDCGRDSAAVAADLIRAGVIVKPWREAGYEHHLRVTIGSRSENDHLIAALGQVLA</sequence>
<dbReference type="Gene3D" id="3.40.640.10">
    <property type="entry name" value="Type I PLP-dependent aspartate aminotransferase-like (Major domain)"/>
    <property type="match status" value="1"/>
</dbReference>